<dbReference type="Pfam" id="PF01408">
    <property type="entry name" value="GFO_IDH_MocA"/>
    <property type="match status" value="1"/>
</dbReference>
<evidence type="ECO:0000313" key="4">
    <source>
        <dbReference type="Proteomes" id="UP000282076"/>
    </source>
</evidence>
<dbReference type="SUPFAM" id="SSF55347">
    <property type="entry name" value="Glyceraldehyde-3-phosphate dehydrogenase-like, C-terminal domain"/>
    <property type="match status" value="1"/>
</dbReference>
<reference evidence="3 4" key="1">
    <citation type="submission" date="2018-10" db="EMBL/GenBank/DDBJ databases">
        <title>Cohnella sp. M2MS4P-1, whole genome shotgun sequence.</title>
        <authorList>
            <person name="Tuo L."/>
        </authorList>
    </citation>
    <scope>NUCLEOTIDE SEQUENCE [LARGE SCALE GENOMIC DNA]</scope>
    <source>
        <strain evidence="3 4">M2MS4P-1</strain>
    </source>
</reference>
<dbReference type="SUPFAM" id="SSF51735">
    <property type="entry name" value="NAD(P)-binding Rossmann-fold domains"/>
    <property type="match status" value="1"/>
</dbReference>
<feature type="domain" description="GFO/IDH/MocA-like oxidoreductase" evidence="2">
    <location>
        <begin position="130"/>
        <end position="294"/>
    </location>
</feature>
<evidence type="ECO:0000259" key="2">
    <source>
        <dbReference type="Pfam" id="PF22725"/>
    </source>
</evidence>
<dbReference type="GO" id="GO:0000166">
    <property type="term" value="F:nucleotide binding"/>
    <property type="evidence" value="ECO:0007669"/>
    <property type="project" value="InterPro"/>
</dbReference>
<organism evidence="3 4">
    <name type="scientific">Cohnella endophytica</name>
    <dbReference type="NCBI Taxonomy" id="2419778"/>
    <lineage>
        <taxon>Bacteria</taxon>
        <taxon>Bacillati</taxon>
        <taxon>Bacillota</taxon>
        <taxon>Bacilli</taxon>
        <taxon>Bacillales</taxon>
        <taxon>Paenibacillaceae</taxon>
        <taxon>Cohnella</taxon>
    </lineage>
</organism>
<dbReference type="OrthoDB" id="9815825at2"/>
<dbReference type="AlphaFoldDB" id="A0A494XMV7"/>
<comment type="caution">
    <text evidence="3">The sequence shown here is derived from an EMBL/GenBank/DDBJ whole genome shotgun (WGS) entry which is preliminary data.</text>
</comment>
<accession>A0A494XMV7</accession>
<dbReference type="InterPro" id="IPR036291">
    <property type="entry name" value="NAD(P)-bd_dom_sf"/>
</dbReference>
<dbReference type="PANTHER" id="PTHR43377:SF2">
    <property type="entry name" value="BINDING ROSSMANN FOLD OXIDOREDUCTASE, PUTATIVE (AFU_ORTHOLOGUE AFUA_4G00560)-RELATED"/>
    <property type="match status" value="1"/>
</dbReference>
<dbReference type="EMBL" id="RBZM01000009">
    <property type="protein sequence ID" value="RKP48873.1"/>
    <property type="molecule type" value="Genomic_DNA"/>
</dbReference>
<sequence>MKLGIIGYGERIRHVVNEVIKEDSRCEIAAIVDIRNQEIQQQRQPGLEQTRFWDTTEEMLAKSQLDGVLIGTRCLLHTEMALKVLPTGIPLFLEKPVATTMEDLRKLKAGSERTHSPVVVSFPLRVTSLVQLVKEIVDSGKIGTVEHVQAINNVPYGGVYFHNWYRDEALTGGLFLQKATHDFDYINYVLQMQPVSVCAMTSKQIFKGDKPAGLQCADCSENRTCEESTAFAAPEIRDRWTHCSFAQDTGNEDSGSALIQYESGMHVSYSQNFFARNKAASRGARFLGYKGTVEFDFYTGTVKVFMHHTSRVETYVIDAEEDHFGGDRALARNVVELMQGQGTSVSSLDDGLLSALLCLKARESAQSGTFQRIDWQS</sequence>
<dbReference type="RefSeq" id="WP_120979011.1">
    <property type="nucleotide sequence ID" value="NZ_RBZM01000009.1"/>
</dbReference>
<dbReference type="InterPro" id="IPR051450">
    <property type="entry name" value="Gfo/Idh/MocA_Oxidoreductases"/>
</dbReference>
<feature type="domain" description="Gfo/Idh/MocA-like oxidoreductase N-terminal" evidence="1">
    <location>
        <begin position="2"/>
        <end position="121"/>
    </location>
</feature>
<dbReference type="Pfam" id="PF22725">
    <property type="entry name" value="GFO_IDH_MocA_C3"/>
    <property type="match status" value="1"/>
</dbReference>
<keyword evidence="4" id="KW-1185">Reference proteome</keyword>
<proteinExistence type="predicted"/>
<dbReference type="PANTHER" id="PTHR43377">
    <property type="entry name" value="BILIVERDIN REDUCTASE A"/>
    <property type="match status" value="1"/>
</dbReference>
<evidence type="ECO:0000313" key="3">
    <source>
        <dbReference type="EMBL" id="RKP48873.1"/>
    </source>
</evidence>
<dbReference type="Gene3D" id="3.30.360.10">
    <property type="entry name" value="Dihydrodipicolinate Reductase, domain 2"/>
    <property type="match status" value="1"/>
</dbReference>
<dbReference type="Proteomes" id="UP000282076">
    <property type="component" value="Unassembled WGS sequence"/>
</dbReference>
<dbReference type="InterPro" id="IPR000683">
    <property type="entry name" value="Gfo/Idh/MocA-like_OxRdtase_N"/>
</dbReference>
<name>A0A494XMV7_9BACL</name>
<gene>
    <name evidence="3" type="ORF">D7Z26_21105</name>
</gene>
<protein>
    <submittedName>
        <fullName evidence="3">Gfo/Idh/MocA family oxidoreductase</fullName>
    </submittedName>
</protein>
<dbReference type="Gene3D" id="3.40.50.720">
    <property type="entry name" value="NAD(P)-binding Rossmann-like Domain"/>
    <property type="match status" value="1"/>
</dbReference>
<dbReference type="InterPro" id="IPR055170">
    <property type="entry name" value="GFO_IDH_MocA-like_dom"/>
</dbReference>
<evidence type="ECO:0000259" key="1">
    <source>
        <dbReference type="Pfam" id="PF01408"/>
    </source>
</evidence>